<keyword evidence="5 11" id="KW-0808">Transferase</keyword>
<comment type="caution">
    <text evidence="13">The sequence shown here is derived from an EMBL/GenBank/DDBJ whole genome shotgun (WGS) entry which is preliminary data.</text>
</comment>
<feature type="active site" description="Proton acceptor" evidence="10">
    <location>
        <position position="320"/>
    </location>
</feature>
<protein>
    <recommendedName>
        <fullName evidence="4 11">Adenosine kinase</fullName>
        <shortName evidence="11">AK</shortName>
        <ecNumber evidence="4 11">2.7.1.20</ecNumber>
    </recommendedName>
    <alternativeName>
        <fullName evidence="11">Adenosine 5'-phosphotransferase</fullName>
    </alternativeName>
</protein>
<dbReference type="InterPro" id="IPR029056">
    <property type="entry name" value="Ribokinase-like"/>
</dbReference>
<dbReference type="Gene3D" id="3.30.1110.10">
    <property type="match status" value="1"/>
</dbReference>
<keyword evidence="8 11" id="KW-0418">Kinase</keyword>
<evidence type="ECO:0000256" key="4">
    <source>
        <dbReference type="ARBA" id="ARBA00012119"/>
    </source>
</evidence>
<dbReference type="Proteomes" id="UP000756921">
    <property type="component" value="Unassembled WGS sequence"/>
</dbReference>
<evidence type="ECO:0000256" key="7">
    <source>
        <dbReference type="ARBA" id="ARBA00022741"/>
    </source>
</evidence>
<evidence type="ECO:0000256" key="1">
    <source>
        <dbReference type="ARBA" id="ARBA00001946"/>
    </source>
</evidence>
<evidence type="ECO:0000256" key="8">
    <source>
        <dbReference type="ARBA" id="ARBA00022777"/>
    </source>
</evidence>
<dbReference type="Gene3D" id="3.40.1190.20">
    <property type="match status" value="1"/>
</dbReference>
<evidence type="ECO:0000256" key="6">
    <source>
        <dbReference type="ARBA" id="ARBA00022726"/>
    </source>
</evidence>
<evidence type="ECO:0000256" key="5">
    <source>
        <dbReference type="ARBA" id="ARBA00022679"/>
    </source>
</evidence>
<reference evidence="13" key="1">
    <citation type="journal article" date="2020" name="Mol. Plant Microbe Interact.">
        <title>Genome Sequence of the Biocontrol Agent Coniothyrium minitans strain Conio (IMI 134523).</title>
        <authorList>
            <person name="Patel D."/>
            <person name="Shittu T.A."/>
            <person name="Baroncelli R."/>
            <person name="Muthumeenakshi S."/>
            <person name="Osborne T.H."/>
            <person name="Janganan T.K."/>
            <person name="Sreenivasaprasad S."/>
        </authorList>
    </citation>
    <scope>NUCLEOTIDE SEQUENCE</scope>
    <source>
        <strain evidence="13">Conio</strain>
    </source>
</reference>
<comment type="similarity">
    <text evidence="3 11">Belongs to the carbohydrate kinase PfkB family.</text>
</comment>
<dbReference type="InterPro" id="IPR011611">
    <property type="entry name" value="PfkB_dom"/>
</dbReference>
<dbReference type="CDD" id="cd01168">
    <property type="entry name" value="adenosine_kinase"/>
    <property type="match status" value="1"/>
</dbReference>
<comment type="catalytic activity">
    <reaction evidence="11">
        <text>adenosine + ATP = AMP + ADP + H(+)</text>
        <dbReference type="Rhea" id="RHEA:20824"/>
        <dbReference type="ChEBI" id="CHEBI:15378"/>
        <dbReference type="ChEBI" id="CHEBI:16335"/>
        <dbReference type="ChEBI" id="CHEBI:30616"/>
        <dbReference type="ChEBI" id="CHEBI:456215"/>
        <dbReference type="ChEBI" id="CHEBI:456216"/>
        <dbReference type="EC" id="2.7.1.20"/>
    </reaction>
</comment>
<dbReference type="EC" id="2.7.1.20" evidence="4 11"/>
<comment type="function">
    <text evidence="11">ATP dependent phosphorylation of adenosine and other related nucleoside analogs to monophosphate derivatives.</text>
</comment>
<evidence type="ECO:0000256" key="10">
    <source>
        <dbReference type="PIRSR" id="PIRSR601805-1"/>
    </source>
</evidence>
<keyword evidence="14" id="KW-1185">Reference proteome</keyword>
<feature type="domain" description="Carbohydrate kinase PfkB" evidence="12">
    <location>
        <begin position="50"/>
        <end position="362"/>
    </location>
</feature>
<keyword evidence="9 11" id="KW-0067">ATP-binding</keyword>
<evidence type="ECO:0000313" key="14">
    <source>
        <dbReference type="Proteomes" id="UP000756921"/>
    </source>
</evidence>
<evidence type="ECO:0000256" key="9">
    <source>
        <dbReference type="ARBA" id="ARBA00022840"/>
    </source>
</evidence>
<dbReference type="PROSITE" id="PS00584">
    <property type="entry name" value="PFKB_KINASES_2"/>
    <property type="match status" value="1"/>
</dbReference>
<comment type="cofactor">
    <cofactor evidence="1 11">
        <name>Mg(2+)</name>
        <dbReference type="ChEBI" id="CHEBI:18420"/>
    </cofactor>
</comment>
<dbReference type="PANTHER" id="PTHR45769:SF3">
    <property type="entry name" value="ADENOSINE KINASE"/>
    <property type="match status" value="1"/>
</dbReference>
<dbReference type="EMBL" id="WJXW01000007">
    <property type="protein sequence ID" value="KAF9734671.1"/>
    <property type="molecule type" value="Genomic_DNA"/>
</dbReference>
<dbReference type="AlphaFoldDB" id="A0A9P6GGD4"/>
<organism evidence="13 14">
    <name type="scientific">Paraphaeosphaeria minitans</name>
    <dbReference type="NCBI Taxonomy" id="565426"/>
    <lineage>
        <taxon>Eukaryota</taxon>
        <taxon>Fungi</taxon>
        <taxon>Dikarya</taxon>
        <taxon>Ascomycota</taxon>
        <taxon>Pezizomycotina</taxon>
        <taxon>Dothideomycetes</taxon>
        <taxon>Pleosporomycetidae</taxon>
        <taxon>Pleosporales</taxon>
        <taxon>Massarineae</taxon>
        <taxon>Didymosphaeriaceae</taxon>
        <taxon>Paraphaeosphaeria</taxon>
    </lineage>
</organism>
<dbReference type="GO" id="GO:0006144">
    <property type="term" value="P:purine nucleobase metabolic process"/>
    <property type="evidence" value="ECO:0007669"/>
    <property type="project" value="TreeGrafter"/>
</dbReference>
<evidence type="ECO:0000259" key="12">
    <source>
        <dbReference type="Pfam" id="PF00294"/>
    </source>
</evidence>
<keyword evidence="11" id="KW-0460">Magnesium</keyword>
<accession>A0A9P6GGD4</accession>
<dbReference type="GO" id="GO:0005634">
    <property type="term" value="C:nucleus"/>
    <property type="evidence" value="ECO:0007669"/>
    <property type="project" value="TreeGrafter"/>
</dbReference>
<dbReference type="PRINTS" id="PR00989">
    <property type="entry name" value="ADENOKINASE"/>
</dbReference>
<dbReference type="GO" id="GO:0005829">
    <property type="term" value="C:cytosol"/>
    <property type="evidence" value="ECO:0007669"/>
    <property type="project" value="TreeGrafter"/>
</dbReference>
<gene>
    <name evidence="13" type="ORF">PMIN01_07574</name>
</gene>
<dbReference type="GO" id="GO:0004001">
    <property type="term" value="F:adenosine kinase activity"/>
    <property type="evidence" value="ECO:0007669"/>
    <property type="project" value="UniProtKB-UniRule"/>
</dbReference>
<dbReference type="Pfam" id="PF00294">
    <property type="entry name" value="PfkB"/>
    <property type="match status" value="1"/>
</dbReference>
<sequence>MGCSPALRTFCSAQQHPQRKSTFTMAKGNFELLALENPLLDIQGVGDEKLLEKYGLKANDAILAEEKHLGLFEDLIQNYNAVLIAGGAAQNSARGAQYILPEDSTVYIGCVGKDKYGQTLEDINKKAGVKTVYRYDEKAPTGRCGVVITGQNRSLCTDLAAANLYNVEHLKQPEVWKYVEGAKIFYVGGYHLTVSVPAILAIAEHAAANDKTFVLNLSAPFISQFFKDQLDSVIPYVDILIGNESEAAAYAESHDIASKDVKEIAKEIAKLPKKNSKKERTVVFTQGTDATITVTGSEAAEYPVHAISSDKINDTNGAGDAFAGGFLAGIVAGDNLKTAVDKGQWLAKLSIQELGPSYPEPKQTYTSS</sequence>
<dbReference type="PANTHER" id="PTHR45769">
    <property type="entry name" value="ADENOSINE KINASE"/>
    <property type="match status" value="1"/>
</dbReference>
<dbReference type="FunFam" id="3.40.1190.20:FF:000014">
    <property type="entry name" value="ADO1p Adenosine kinase"/>
    <property type="match status" value="1"/>
</dbReference>
<keyword evidence="7 11" id="KW-0547">Nucleotide-binding</keyword>
<dbReference type="GO" id="GO:0006166">
    <property type="term" value="P:purine ribonucleoside salvage"/>
    <property type="evidence" value="ECO:0007669"/>
    <property type="project" value="UniProtKB-KW"/>
</dbReference>
<dbReference type="GO" id="GO:0044209">
    <property type="term" value="P:AMP salvage"/>
    <property type="evidence" value="ECO:0007669"/>
    <property type="project" value="UniProtKB-UniRule"/>
</dbReference>
<evidence type="ECO:0000313" key="13">
    <source>
        <dbReference type="EMBL" id="KAF9734671.1"/>
    </source>
</evidence>
<dbReference type="InterPro" id="IPR002173">
    <property type="entry name" value="Carboh/pur_kinase_PfkB_CS"/>
</dbReference>
<comment type="pathway">
    <text evidence="2 11">Purine metabolism; AMP biosynthesis via salvage pathway; AMP from adenosine: step 1/1.</text>
</comment>
<dbReference type="InterPro" id="IPR001805">
    <property type="entry name" value="Adenokinase"/>
</dbReference>
<keyword evidence="6 11" id="KW-0660">Purine salvage</keyword>
<evidence type="ECO:0000256" key="2">
    <source>
        <dbReference type="ARBA" id="ARBA00004801"/>
    </source>
</evidence>
<dbReference type="OrthoDB" id="432447at2759"/>
<dbReference type="GO" id="GO:0005524">
    <property type="term" value="F:ATP binding"/>
    <property type="evidence" value="ECO:0007669"/>
    <property type="project" value="UniProtKB-UniRule"/>
</dbReference>
<proteinExistence type="inferred from homology"/>
<evidence type="ECO:0000256" key="11">
    <source>
        <dbReference type="RuleBase" id="RU368116"/>
    </source>
</evidence>
<dbReference type="SUPFAM" id="SSF53613">
    <property type="entry name" value="Ribokinase-like"/>
    <property type="match status" value="1"/>
</dbReference>
<name>A0A9P6GGD4_9PLEO</name>
<evidence type="ECO:0000256" key="3">
    <source>
        <dbReference type="ARBA" id="ARBA00010688"/>
    </source>
</evidence>